<protein>
    <submittedName>
        <fullName evidence="2">Uncharacterized protein</fullName>
    </submittedName>
</protein>
<feature type="region of interest" description="Disordered" evidence="1">
    <location>
        <begin position="82"/>
        <end position="102"/>
    </location>
</feature>
<accession>A0A212K461</accession>
<evidence type="ECO:0000313" key="2">
    <source>
        <dbReference type="EMBL" id="SBW06501.1"/>
    </source>
</evidence>
<organism evidence="2">
    <name type="scientific">uncultured delta proteobacterium</name>
    <dbReference type="NCBI Taxonomy" id="34034"/>
    <lineage>
        <taxon>Bacteria</taxon>
        <taxon>Deltaproteobacteria</taxon>
        <taxon>environmental samples</taxon>
    </lineage>
</organism>
<name>A0A212K461_9DELT</name>
<proteinExistence type="predicted"/>
<dbReference type="AlphaFoldDB" id="A0A212K461"/>
<evidence type="ECO:0000256" key="1">
    <source>
        <dbReference type="SAM" id="MobiDB-lite"/>
    </source>
</evidence>
<dbReference type="EMBL" id="FLUQ01000002">
    <property type="protein sequence ID" value="SBW06501.1"/>
    <property type="molecule type" value="Genomic_DNA"/>
</dbReference>
<gene>
    <name evidence="2" type="ORF">KL86DPRO_20671</name>
</gene>
<reference evidence="2" key="1">
    <citation type="submission" date="2016-04" db="EMBL/GenBank/DDBJ databases">
        <authorList>
            <person name="Evans L.H."/>
            <person name="Alamgir A."/>
            <person name="Owens N."/>
            <person name="Weber N.D."/>
            <person name="Virtaneva K."/>
            <person name="Barbian K."/>
            <person name="Babar A."/>
            <person name="Rosenke K."/>
        </authorList>
    </citation>
    <scope>NUCLEOTIDE SEQUENCE</scope>
    <source>
        <strain evidence="2">86</strain>
    </source>
</reference>
<sequence>MITRFGTNADMIIQPVEENGKALLLAIDSNGLYLTTQKMVDSSMADTNRYSTARANTAERLKALGLDPVELTSANQHRIQKIATSTQKVNPLKAAKRASHGK</sequence>